<dbReference type="EMBL" id="JAVFHQ010000007">
    <property type="protein sequence ID" value="KAK4548637.1"/>
    <property type="molecule type" value="Genomic_DNA"/>
</dbReference>
<protein>
    <recommendedName>
        <fullName evidence="5">Adhesin domain-containing protein</fullName>
    </recommendedName>
</protein>
<sequence length="732" mass="77553">MSDSGIYDSDYEDASDASESLYAESPYADSPADGYFSQRDHPPETFIEQSSVQGESEAKAREAAASRSNSSPATPPSQTSPTTSTQSPIWVVESTALFDAGPAPPDYAAATADRTRNAQSPEPAATSDQNVAATPTDYGSIARPRQESPPAPPAEQTGAQWPLGNRGNPFGADFPYGPRGSPFGPNFPFGPNGHPLANQAPRQSMQDAAADHGPADEETALVAPKRSKHSKCSWKCSRRCCKPSTALNYLLILLVVGLVVLIVRATRETSKTGVPSAGDDKSPPLGDGGGDDDDGSIQDPANGTLPTHPRNAKCAFTTLSKPISFDYDDPENFSFTELMEPSTDMPGGISGNIFILPAPADQDQGIRVWVSFATPEPWHVTDMTYRYALDILSLHFPKVEKLHSGYAGRACMDVAVGIYVRSDIELGDWSISTANLNVEVAEGLFSSRAQRATTPGLWLANTTTINAVQGNVNMAYWSSRETKIDVVSGSVHGTYALRDVLSIRSHSGSIGVKVSPEEADPAAPTPAEFTAISYSGSVDVGFPMAEYDIPDRDYRTRVESHSSSISGSYIHGSATSVYTTSGSISVDILPHAHSAASGKSAAPASHETSTLHTESHSGTTNLRLLSPINEEDRDAAEPAGLPYTGILTRLRSAHKSASGSLNLVYPQEWEGTIEGWTISGSLDVTGKDVYTHVRGSVGPAGKHLVARKGFGSSRLDVRTTSGSVGLRCGEGN</sequence>
<keyword evidence="2" id="KW-0472">Membrane</keyword>
<proteinExistence type="predicted"/>
<keyword evidence="4" id="KW-1185">Reference proteome</keyword>
<feature type="region of interest" description="Disordered" evidence="1">
    <location>
        <begin position="269"/>
        <end position="309"/>
    </location>
</feature>
<organism evidence="3 4">
    <name type="scientific">Oleoguttula mirabilis</name>
    <dbReference type="NCBI Taxonomy" id="1507867"/>
    <lineage>
        <taxon>Eukaryota</taxon>
        <taxon>Fungi</taxon>
        <taxon>Dikarya</taxon>
        <taxon>Ascomycota</taxon>
        <taxon>Pezizomycotina</taxon>
        <taxon>Dothideomycetes</taxon>
        <taxon>Dothideomycetidae</taxon>
        <taxon>Mycosphaerellales</taxon>
        <taxon>Teratosphaeriaceae</taxon>
        <taxon>Oleoguttula</taxon>
    </lineage>
</organism>
<comment type="caution">
    <text evidence="3">The sequence shown here is derived from an EMBL/GenBank/DDBJ whole genome shotgun (WGS) entry which is preliminary data.</text>
</comment>
<dbReference type="Proteomes" id="UP001324427">
    <property type="component" value="Unassembled WGS sequence"/>
</dbReference>
<feature type="compositionally biased region" description="Polar residues" evidence="1">
    <location>
        <begin position="607"/>
        <end position="621"/>
    </location>
</feature>
<feature type="transmembrane region" description="Helical" evidence="2">
    <location>
        <begin position="246"/>
        <end position="263"/>
    </location>
</feature>
<evidence type="ECO:0000313" key="3">
    <source>
        <dbReference type="EMBL" id="KAK4548637.1"/>
    </source>
</evidence>
<feature type="compositionally biased region" description="Low complexity" evidence="1">
    <location>
        <begin position="597"/>
        <end position="606"/>
    </location>
</feature>
<feature type="region of interest" description="Disordered" evidence="1">
    <location>
        <begin position="1"/>
        <end position="224"/>
    </location>
</feature>
<evidence type="ECO:0000256" key="1">
    <source>
        <dbReference type="SAM" id="MobiDB-lite"/>
    </source>
</evidence>
<evidence type="ECO:0000256" key="2">
    <source>
        <dbReference type="SAM" id="Phobius"/>
    </source>
</evidence>
<evidence type="ECO:0008006" key="5">
    <source>
        <dbReference type="Google" id="ProtNLM"/>
    </source>
</evidence>
<reference evidence="3 4" key="1">
    <citation type="submission" date="2021-11" db="EMBL/GenBank/DDBJ databases">
        <title>Black yeast isolated from Biological Soil Crust.</title>
        <authorList>
            <person name="Kurbessoian T."/>
        </authorList>
    </citation>
    <scope>NUCLEOTIDE SEQUENCE [LARGE SCALE GENOMIC DNA]</scope>
    <source>
        <strain evidence="3 4">CCFEE 5522</strain>
    </source>
</reference>
<accession>A0AAV9JSN2</accession>
<feature type="region of interest" description="Disordered" evidence="1">
    <location>
        <begin position="597"/>
        <end position="621"/>
    </location>
</feature>
<name>A0AAV9JSN2_9PEZI</name>
<keyword evidence="2" id="KW-1133">Transmembrane helix</keyword>
<feature type="compositionally biased region" description="Low complexity" evidence="1">
    <location>
        <begin position="65"/>
        <end position="88"/>
    </location>
</feature>
<feature type="compositionally biased region" description="Low complexity" evidence="1">
    <location>
        <begin position="177"/>
        <end position="193"/>
    </location>
</feature>
<keyword evidence="2" id="KW-0812">Transmembrane</keyword>
<dbReference type="AlphaFoldDB" id="A0AAV9JSN2"/>
<gene>
    <name evidence="3" type="ORF">LTR36_009548</name>
</gene>
<evidence type="ECO:0000313" key="4">
    <source>
        <dbReference type="Proteomes" id="UP001324427"/>
    </source>
</evidence>